<accession>A0A0X3PUC4</accession>
<reference evidence="2" key="1">
    <citation type="submission" date="2016-01" db="EMBL/GenBank/DDBJ databases">
        <title>Reference transcriptome for the parasite Schistocephalus solidus: insights into the molecular evolution of parasitism.</title>
        <authorList>
            <person name="Hebert F.O."/>
            <person name="Grambauer S."/>
            <person name="Barber I."/>
            <person name="Landry C.R."/>
            <person name="Aubin-Horth N."/>
        </authorList>
    </citation>
    <scope>NUCLEOTIDE SEQUENCE</scope>
</reference>
<proteinExistence type="predicted"/>
<sequence>MHSNTVIRGMENADAQESSVLRKKFRGAVGPRARVADSCGDEHNPCAMSSQQYGKQNCMQTKKDDKDRYSVTTSPPAKRAKSLGTLMNVTYEDEKCMGCLNLLQKFSLMEKEISNLKQEMADLKEKVQSSPVATRIPTKEITYANIASSRKPHVELKDIASTELQKGDQTSSCTLLLSSSLDRSRNVLDTQTYAASSLNDTKKGEVEKHVEFEALKMKNSKSKKAKKLSQKKWFELRKKLVLTERCLSAILCW</sequence>
<evidence type="ECO:0000313" key="2">
    <source>
        <dbReference type="EMBL" id="JAP54730.1"/>
    </source>
</evidence>
<protein>
    <submittedName>
        <fullName evidence="2">Uncharacterized protein</fullName>
    </submittedName>
</protein>
<dbReference type="EMBL" id="GEEE01008495">
    <property type="protein sequence ID" value="JAP54730.1"/>
    <property type="molecule type" value="Transcribed_RNA"/>
</dbReference>
<feature type="coiled-coil region" evidence="1">
    <location>
        <begin position="99"/>
        <end position="126"/>
    </location>
</feature>
<evidence type="ECO:0000256" key="1">
    <source>
        <dbReference type="SAM" id="Coils"/>
    </source>
</evidence>
<gene>
    <name evidence="2" type="ORF">TR127313</name>
</gene>
<name>A0A0X3PUC4_SCHSO</name>
<dbReference type="AlphaFoldDB" id="A0A0X3PUC4"/>
<organism evidence="2">
    <name type="scientific">Schistocephalus solidus</name>
    <name type="common">Tapeworm</name>
    <dbReference type="NCBI Taxonomy" id="70667"/>
    <lineage>
        <taxon>Eukaryota</taxon>
        <taxon>Metazoa</taxon>
        <taxon>Spiralia</taxon>
        <taxon>Lophotrochozoa</taxon>
        <taxon>Platyhelminthes</taxon>
        <taxon>Cestoda</taxon>
        <taxon>Eucestoda</taxon>
        <taxon>Diphyllobothriidea</taxon>
        <taxon>Diphyllobothriidae</taxon>
        <taxon>Schistocephalus</taxon>
    </lineage>
</organism>
<keyword evidence="1" id="KW-0175">Coiled coil</keyword>